<evidence type="ECO:0000313" key="2">
    <source>
        <dbReference type="EMBL" id="CAK7227683.1"/>
    </source>
</evidence>
<evidence type="ECO:0000313" key="3">
    <source>
        <dbReference type="Proteomes" id="UP001642406"/>
    </source>
</evidence>
<sequence length="301" mass="30924">MASVAGKATGNPNPTSAQYAAQRGSIDMLMRPREGKAPTSSSGGGDKTSKSDSGGQAASQPKMSFMEAIRAQRQVRVQQLRDMPRSRTAPGSVLMAASAASNEAPSNFHKGSGGGGFSALASSSSKIQKTKAKAKPQGNNSTAWVAALSGPLPSTETTTTTVTTRTTTPAASTSTSAASFAQVQDELEAGFQKYSRANPLGGVGSGHSGEAEGGAQNSGQGERQGSNQSQNQQGASMPPTTATSRNLKARQLMMAPRSAAARREEEMAAHAKKKQYNNGGDDSSDEDVGRSALGRKKARKG</sequence>
<dbReference type="EMBL" id="CAWUHC010000067">
    <property type="protein sequence ID" value="CAK7227683.1"/>
    <property type="molecule type" value="Genomic_DNA"/>
</dbReference>
<reference evidence="2 3" key="1">
    <citation type="submission" date="2024-01" db="EMBL/GenBank/DDBJ databases">
        <authorList>
            <person name="Allen C."/>
            <person name="Tagirdzhanova G."/>
        </authorList>
    </citation>
    <scope>NUCLEOTIDE SEQUENCE [LARGE SCALE GENOMIC DNA]</scope>
</reference>
<comment type="caution">
    <text evidence="2">The sequence shown here is derived from an EMBL/GenBank/DDBJ whole genome shotgun (WGS) entry which is preliminary data.</text>
</comment>
<name>A0ABP0C6P0_9PEZI</name>
<keyword evidence="3" id="KW-1185">Reference proteome</keyword>
<protein>
    <submittedName>
        <fullName evidence="2">Uncharacterized protein</fullName>
    </submittedName>
</protein>
<feature type="compositionally biased region" description="Low complexity" evidence="1">
    <location>
        <begin position="71"/>
        <end position="81"/>
    </location>
</feature>
<feature type="compositionally biased region" description="Low complexity" evidence="1">
    <location>
        <begin position="213"/>
        <end position="234"/>
    </location>
</feature>
<evidence type="ECO:0000256" key="1">
    <source>
        <dbReference type="SAM" id="MobiDB-lite"/>
    </source>
</evidence>
<proteinExistence type="predicted"/>
<feature type="compositionally biased region" description="Low complexity" evidence="1">
    <location>
        <begin position="154"/>
        <end position="179"/>
    </location>
</feature>
<accession>A0ABP0C6P0</accession>
<feature type="region of interest" description="Disordered" evidence="1">
    <location>
        <begin position="192"/>
        <end position="301"/>
    </location>
</feature>
<feature type="compositionally biased region" description="Low complexity" evidence="1">
    <location>
        <begin position="96"/>
        <end position="107"/>
    </location>
</feature>
<organism evidence="2 3">
    <name type="scientific">Sporothrix bragantina</name>
    <dbReference type="NCBI Taxonomy" id="671064"/>
    <lineage>
        <taxon>Eukaryota</taxon>
        <taxon>Fungi</taxon>
        <taxon>Dikarya</taxon>
        <taxon>Ascomycota</taxon>
        <taxon>Pezizomycotina</taxon>
        <taxon>Sordariomycetes</taxon>
        <taxon>Sordariomycetidae</taxon>
        <taxon>Ophiostomatales</taxon>
        <taxon>Ophiostomataceae</taxon>
        <taxon>Sporothrix</taxon>
    </lineage>
</organism>
<feature type="region of interest" description="Disordered" evidence="1">
    <location>
        <begin position="1"/>
        <end position="179"/>
    </location>
</feature>
<dbReference type="Proteomes" id="UP001642406">
    <property type="component" value="Unassembled WGS sequence"/>
</dbReference>
<feature type="compositionally biased region" description="Polar residues" evidence="1">
    <location>
        <begin position="10"/>
        <end position="19"/>
    </location>
</feature>
<gene>
    <name evidence="2" type="ORF">SBRCBS47491_006651</name>
</gene>